<evidence type="ECO:0000313" key="1">
    <source>
        <dbReference type="EMBL" id="CAJ2670907.1"/>
    </source>
</evidence>
<name>A0ACB0LUZ2_TRIPR</name>
<dbReference type="Proteomes" id="UP001177021">
    <property type="component" value="Unassembled WGS sequence"/>
</dbReference>
<evidence type="ECO:0000313" key="2">
    <source>
        <dbReference type="Proteomes" id="UP001177021"/>
    </source>
</evidence>
<comment type="caution">
    <text evidence="1">The sequence shown here is derived from an EMBL/GenBank/DDBJ whole genome shotgun (WGS) entry which is preliminary data.</text>
</comment>
<organism evidence="1 2">
    <name type="scientific">Trifolium pratense</name>
    <name type="common">Red clover</name>
    <dbReference type="NCBI Taxonomy" id="57577"/>
    <lineage>
        <taxon>Eukaryota</taxon>
        <taxon>Viridiplantae</taxon>
        <taxon>Streptophyta</taxon>
        <taxon>Embryophyta</taxon>
        <taxon>Tracheophyta</taxon>
        <taxon>Spermatophyta</taxon>
        <taxon>Magnoliopsida</taxon>
        <taxon>eudicotyledons</taxon>
        <taxon>Gunneridae</taxon>
        <taxon>Pentapetalae</taxon>
        <taxon>rosids</taxon>
        <taxon>fabids</taxon>
        <taxon>Fabales</taxon>
        <taxon>Fabaceae</taxon>
        <taxon>Papilionoideae</taxon>
        <taxon>50 kb inversion clade</taxon>
        <taxon>NPAAA clade</taxon>
        <taxon>Hologalegina</taxon>
        <taxon>IRL clade</taxon>
        <taxon>Trifolieae</taxon>
        <taxon>Trifolium</taxon>
    </lineage>
</organism>
<protein>
    <submittedName>
        <fullName evidence="1">Uncharacterized protein</fullName>
    </submittedName>
</protein>
<reference evidence="1" key="1">
    <citation type="submission" date="2023-10" db="EMBL/GenBank/DDBJ databases">
        <authorList>
            <person name="Rodriguez Cubillos JULIANA M."/>
            <person name="De Vega J."/>
        </authorList>
    </citation>
    <scope>NUCLEOTIDE SEQUENCE</scope>
</reference>
<proteinExistence type="predicted"/>
<sequence>MIRCRTSSTTGTCELKIKSFLSFQIAPTTTCHTARRPLSILPLPLPVQNLRKISSGSLGTATSQPNHLNTLLHRDEAKAHHPKR</sequence>
<accession>A0ACB0LUZ2</accession>
<gene>
    <name evidence="1" type="ORF">MILVUS5_LOCUS34873</name>
</gene>
<keyword evidence="2" id="KW-1185">Reference proteome</keyword>
<dbReference type="EMBL" id="CASHSV030000615">
    <property type="protein sequence ID" value="CAJ2670907.1"/>
    <property type="molecule type" value="Genomic_DNA"/>
</dbReference>